<reference evidence="2 3" key="1">
    <citation type="journal article" date="2018" name="Nat. Ecol. Evol.">
        <title>Pezizomycetes genomes reveal the molecular basis of ectomycorrhizal truffle lifestyle.</title>
        <authorList>
            <person name="Murat C."/>
            <person name="Payen T."/>
            <person name="Noel B."/>
            <person name="Kuo A."/>
            <person name="Morin E."/>
            <person name="Chen J."/>
            <person name="Kohler A."/>
            <person name="Krizsan K."/>
            <person name="Balestrini R."/>
            <person name="Da Silva C."/>
            <person name="Montanini B."/>
            <person name="Hainaut M."/>
            <person name="Levati E."/>
            <person name="Barry K.W."/>
            <person name="Belfiori B."/>
            <person name="Cichocki N."/>
            <person name="Clum A."/>
            <person name="Dockter R.B."/>
            <person name="Fauchery L."/>
            <person name="Guy J."/>
            <person name="Iotti M."/>
            <person name="Le Tacon F."/>
            <person name="Lindquist E.A."/>
            <person name="Lipzen A."/>
            <person name="Malagnac F."/>
            <person name="Mello A."/>
            <person name="Molinier V."/>
            <person name="Miyauchi S."/>
            <person name="Poulain J."/>
            <person name="Riccioni C."/>
            <person name="Rubini A."/>
            <person name="Sitrit Y."/>
            <person name="Splivallo R."/>
            <person name="Traeger S."/>
            <person name="Wang M."/>
            <person name="Zifcakova L."/>
            <person name="Wipf D."/>
            <person name="Zambonelli A."/>
            <person name="Paolocci F."/>
            <person name="Nowrousian M."/>
            <person name="Ottonello S."/>
            <person name="Baldrian P."/>
            <person name="Spatafora J.W."/>
            <person name="Henrissat B."/>
            <person name="Nagy L.G."/>
            <person name="Aury J.M."/>
            <person name="Wincker P."/>
            <person name="Grigoriev I.V."/>
            <person name="Bonfante P."/>
            <person name="Martin F.M."/>
        </authorList>
    </citation>
    <scope>NUCLEOTIDE SEQUENCE [LARGE SCALE GENOMIC DNA]</scope>
    <source>
        <strain evidence="2 3">CCBAS932</strain>
    </source>
</reference>
<dbReference type="Proteomes" id="UP000277580">
    <property type="component" value="Unassembled WGS sequence"/>
</dbReference>
<sequence length="224" mass="24351">MRLADVAHVEALAAGGKGVEVRSSKAEAPMAEREVERAILVATAKIKGETKKVEKEAKRAVAETGRLHAEAVKIVNETDRAKAMMVRSEKMRIDAETERVKAETERVKVEAEKVGTGFNGSVHGGHRGSPELEVEAARSGERKIEAGMETEQVKAAAGMKDEKLGREVERSVQVQEGGTTEGEPPEPRAFAGVVASDGEMSPVEMARVRRERRAAKWRKEMLGL</sequence>
<protein>
    <submittedName>
        <fullName evidence="2">Uncharacterized protein</fullName>
    </submittedName>
</protein>
<proteinExistence type="predicted"/>
<name>A0A3N4K6V2_9PEZI</name>
<dbReference type="EMBL" id="ML119560">
    <property type="protein sequence ID" value="RPB06274.1"/>
    <property type="molecule type" value="Genomic_DNA"/>
</dbReference>
<evidence type="ECO:0000256" key="1">
    <source>
        <dbReference type="SAM" id="MobiDB-lite"/>
    </source>
</evidence>
<feature type="compositionally biased region" description="Basic and acidic residues" evidence="1">
    <location>
        <begin position="159"/>
        <end position="170"/>
    </location>
</feature>
<evidence type="ECO:0000313" key="2">
    <source>
        <dbReference type="EMBL" id="RPB06274.1"/>
    </source>
</evidence>
<evidence type="ECO:0000313" key="3">
    <source>
        <dbReference type="Proteomes" id="UP000277580"/>
    </source>
</evidence>
<dbReference type="InParanoid" id="A0A3N4K6V2"/>
<feature type="region of interest" description="Disordered" evidence="1">
    <location>
        <begin position="156"/>
        <end position="197"/>
    </location>
</feature>
<gene>
    <name evidence="2" type="ORF">P167DRAFT_294659</name>
</gene>
<dbReference type="AlphaFoldDB" id="A0A3N4K6V2"/>
<organism evidence="2 3">
    <name type="scientific">Morchella conica CCBAS932</name>
    <dbReference type="NCBI Taxonomy" id="1392247"/>
    <lineage>
        <taxon>Eukaryota</taxon>
        <taxon>Fungi</taxon>
        <taxon>Dikarya</taxon>
        <taxon>Ascomycota</taxon>
        <taxon>Pezizomycotina</taxon>
        <taxon>Pezizomycetes</taxon>
        <taxon>Pezizales</taxon>
        <taxon>Morchellaceae</taxon>
        <taxon>Morchella</taxon>
    </lineage>
</organism>
<feature type="region of interest" description="Disordered" evidence="1">
    <location>
        <begin position="116"/>
        <end position="139"/>
    </location>
</feature>
<keyword evidence="3" id="KW-1185">Reference proteome</keyword>
<accession>A0A3N4K6V2</accession>